<evidence type="ECO:0000256" key="1">
    <source>
        <dbReference type="ARBA" id="ARBA00010394"/>
    </source>
</evidence>
<evidence type="ECO:0000256" key="3">
    <source>
        <dbReference type="ARBA" id="ARBA00022737"/>
    </source>
</evidence>
<dbReference type="InterPro" id="IPR016024">
    <property type="entry name" value="ARM-type_fold"/>
</dbReference>
<dbReference type="VEuPathDB" id="AmoebaDB:NAEGRDRAFT_78706"/>
<dbReference type="GeneID" id="8849351"/>
<keyword evidence="4 5" id="KW-0653">Protein transport</keyword>
<dbReference type="PANTHER" id="PTHR23316">
    <property type="entry name" value="IMPORTIN ALPHA"/>
    <property type="match status" value="1"/>
</dbReference>
<evidence type="ECO:0000256" key="5">
    <source>
        <dbReference type="PIRNR" id="PIRNR005673"/>
    </source>
</evidence>
<accession>D2V5W1</accession>
<dbReference type="InterPro" id="IPR000225">
    <property type="entry name" value="Armadillo"/>
</dbReference>
<feature type="compositionally biased region" description="Low complexity" evidence="7">
    <location>
        <begin position="70"/>
        <end position="82"/>
    </location>
</feature>
<dbReference type="InterPro" id="IPR032413">
    <property type="entry name" value="Arm_3"/>
</dbReference>
<dbReference type="GO" id="GO:0061608">
    <property type="term" value="F:nuclear import signal receptor activity"/>
    <property type="evidence" value="ECO:0007669"/>
    <property type="project" value="InterPro"/>
</dbReference>
<evidence type="ECO:0000256" key="6">
    <source>
        <dbReference type="PROSITE-ProRule" id="PRU00259"/>
    </source>
</evidence>
<dbReference type="InterPro" id="IPR011989">
    <property type="entry name" value="ARM-like"/>
</dbReference>
<dbReference type="RefSeq" id="XP_002680609.1">
    <property type="nucleotide sequence ID" value="XM_002680563.1"/>
</dbReference>
<comment type="similarity">
    <text evidence="1 5">Belongs to the importin alpha family.</text>
</comment>
<dbReference type="KEGG" id="ngr:NAEGRDRAFT_78706"/>
<dbReference type="Proteomes" id="UP000006671">
    <property type="component" value="Unassembled WGS sequence"/>
</dbReference>
<protein>
    <recommendedName>
        <fullName evidence="5">Importin subunit alpha</fullName>
    </recommendedName>
</protein>
<keyword evidence="9" id="KW-1185">Reference proteome</keyword>
<dbReference type="InParanoid" id="D2V5W1"/>
<dbReference type="AlphaFoldDB" id="D2V5W1"/>
<organism evidence="9">
    <name type="scientific">Naegleria gruberi</name>
    <name type="common">Amoeba</name>
    <dbReference type="NCBI Taxonomy" id="5762"/>
    <lineage>
        <taxon>Eukaryota</taxon>
        <taxon>Discoba</taxon>
        <taxon>Heterolobosea</taxon>
        <taxon>Tetramitia</taxon>
        <taxon>Eutetramitia</taxon>
        <taxon>Vahlkampfiidae</taxon>
        <taxon>Naegleria</taxon>
    </lineage>
</organism>
<reference evidence="8 9" key="1">
    <citation type="journal article" date="2010" name="Cell">
        <title>The genome of Naegleria gruberi illuminates early eukaryotic versatility.</title>
        <authorList>
            <person name="Fritz-Laylin L.K."/>
            <person name="Prochnik S.E."/>
            <person name="Ginger M.L."/>
            <person name="Dacks J.B."/>
            <person name="Carpenter M.L."/>
            <person name="Field M.C."/>
            <person name="Kuo A."/>
            <person name="Paredez A."/>
            <person name="Chapman J."/>
            <person name="Pham J."/>
            <person name="Shu S."/>
            <person name="Neupane R."/>
            <person name="Cipriano M."/>
            <person name="Mancuso J."/>
            <person name="Tu H."/>
            <person name="Salamov A."/>
            <person name="Lindquist E."/>
            <person name="Shapiro H."/>
            <person name="Lucas S."/>
            <person name="Grigoriev I.V."/>
            <person name="Cande W.Z."/>
            <person name="Fulton C."/>
            <person name="Rokhsar D.S."/>
            <person name="Dawson S.C."/>
        </authorList>
    </citation>
    <scope>NUCLEOTIDE SEQUENCE [LARGE SCALE GENOMIC DNA]</scope>
    <source>
        <strain evidence="8 9">NEG-M</strain>
    </source>
</reference>
<keyword evidence="2 5" id="KW-0813">Transport</keyword>
<dbReference type="Pfam" id="PF16186">
    <property type="entry name" value="Arm_3"/>
    <property type="match status" value="1"/>
</dbReference>
<evidence type="ECO:0000256" key="4">
    <source>
        <dbReference type="ARBA" id="ARBA00022927"/>
    </source>
</evidence>
<proteinExistence type="inferred from homology"/>
<evidence type="ECO:0000313" key="8">
    <source>
        <dbReference type="EMBL" id="EFC47865.1"/>
    </source>
</evidence>
<dbReference type="eggNOG" id="KOG0166">
    <property type="taxonomic scope" value="Eukaryota"/>
</dbReference>
<name>D2V5W1_NAEGR</name>
<keyword evidence="3" id="KW-0677">Repeat</keyword>
<gene>
    <name evidence="8" type="ORF">NAEGRDRAFT_78706</name>
</gene>
<dbReference type="EMBL" id="GG738853">
    <property type="protein sequence ID" value="EFC47865.1"/>
    <property type="molecule type" value="Genomic_DNA"/>
</dbReference>
<dbReference type="GO" id="GO:0006606">
    <property type="term" value="P:protein import into nucleus"/>
    <property type="evidence" value="ECO:0007669"/>
    <property type="project" value="InterPro"/>
</dbReference>
<dbReference type="Pfam" id="PF00514">
    <property type="entry name" value="Arm"/>
    <property type="match status" value="6"/>
</dbReference>
<dbReference type="InterPro" id="IPR024931">
    <property type="entry name" value="Importin_alpha"/>
</dbReference>
<dbReference type="FunFam" id="1.25.10.10:FF:000009">
    <property type="entry name" value="Importin subunit alpha"/>
    <property type="match status" value="1"/>
</dbReference>
<evidence type="ECO:0000256" key="7">
    <source>
        <dbReference type="SAM" id="MobiDB-lite"/>
    </source>
</evidence>
<dbReference type="PROSITE" id="PS50176">
    <property type="entry name" value="ARM_REPEAT"/>
    <property type="match status" value="1"/>
</dbReference>
<dbReference type="Gene3D" id="1.25.10.10">
    <property type="entry name" value="Leucine-rich Repeat Variant"/>
    <property type="match status" value="1"/>
</dbReference>
<dbReference type="STRING" id="5762.D2V5W1"/>
<dbReference type="SUPFAM" id="SSF48371">
    <property type="entry name" value="ARM repeat"/>
    <property type="match status" value="1"/>
</dbReference>
<dbReference type="PIRSF" id="PIRSF005673">
    <property type="entry name" value="Importin_alpha"/>
    <property type="match status" value="1"/>
</dbReference>
<feature type="repeat" description="ARM" evidence="6">
    <location>
        <begin position="283"/>
        <end position="311"/>
    </location>
</feature>
<sequence>MSQSPTSVIQDAKSGKNEIQATLLRQRMLKVQQREKLISNVRQSYCSEQKRDVWGSSSPRIEPNIKPLPSIQESSSEQQSENIIQSAVQKSRDFVKNLNKITKISYDKRRKRPPISSQLRDLSILVASLDMEWNNFAAIIETTQRFRRLLSIERNPPIDEVILSGAVPYFVQYLDLNEVHKYFNVDYSGSSSPPPQVWSHDPTKKSISVSNLYQLQFEATWAITNIASGTADHTRYVVELDCIPRMINLLDSESEDLRQQSVWALGNISGDSCTLRDLVLNQGAMPKVLKMIQSETSDRVKRDATWTLSNLFRGKPAPPWEIVLTAIPVLVHLLHSSDDDVLIDACWAISYASDGPTDRIQAIIEVGATNKLIELLSHHNSSIQTPALRAIGNIVTGDDYQTSTVLRCGLLNHLPNLLTHPKKSIRKEVMWTLSNITAGTRDQIQMVIDAGIIPKIISILVSGSESFDVTKEAYWALANSCEGGTDEQIKYIIDQGVIRPFCDGLLVGDQKIIQVALEGLQAVLNSAERQNILDVVTNAIEEYGGLDRIENLQNHQNTQIYETCVGILEKFFAAEEE</sequence>
<dbReference type="OrthoDB" id="29145at2759"/>
<evidence type="ECO:0000313" key="9">
    <source>
        <dbReference type="Proteomes" id="UP000006671"/>
    </source>
</evidence>
<dbReference type="SMART" id="SM00185">
    <property type="entry name" value="ARM"/>
    <property type="match status" value="8"/>
</dbReference>
<dbReference type="GO" id="GO:0005634">
    <property type="term" value="C:nucleus"/>
    <property type="evidence" value="ECO:0007669"/>
    <property type="project" value="UniProtKB-ARBA"/>
</dbReference>
<feature type="region of interest" description="Disordered" evidence="7">
    <location>
        <begin position="52"/>
        <end position="82"/>
    </location>
</feature>
<dbReference type="GO" id="GO:0005737">
    <property type="term" value="C:cytoplasm"/>
    <property type="evidence" value="ECO:0007669"/>
    <property type="project" value="InterPro"/>
</dbReference>
<evidence type="ECO:0000256" key="2">
    <source>
        <dbReference type="ARBA" id="ARBA00022448"/>
    </source>
</evidence>